<dbReference type="SUPFAM" id="SSF56553">
    <property type="entry name" value="Insert subdomain of RNA polymerase alpha subunit"/>
    <property type="match status" value="1"/>
</dbReference>
<dbReference type="GO" id="GO:0003735">
    <property type="term" value="F:structural constituent of ribosome"/>
    <property type="evidence" value="ECO:0007669"/>
    <property type="project" value="InterPro"/>
</dbReference>
<gene>
    <name evidence="9" type="ORF">FWILDA_LOCUS449</name>
</gene>
<dbReference type="InterPro" id="IPR036373">
    <property type="entry name" value="Ribosomal_bL17_sf"/>
</dbReference>
<dbReference type="GO" id="GO:0006412">
    <property type="term" value="P:translation"/>
    <property type="evidence" value="ECO:0007669"/>
    <property type="project" value="InterPro"/>
</dbReference>
<dbReference type="GO" id="GO:0003899">
    <property type="term" value="F:DNA-directed RNA polymerase activity"/>
    <property type="evidence" value="ECO:0007669"/>
    <property type="project" value="InterPro"/>
</dbReference>
<accession>A0A9W4SA03</accession>
<dbReference type="SMART" id="SM00662">
    <property type="entry name" value="RPOLD"/>
    <property type="match status" value="1"/>
</dbReference>
<dbReference type="Pfam" id="PF01193">
    <property type="entry name" value="RNA_pol_L"/>
    <property type="match status" value="1"/>
</dbReference>
<dbReference type="InterPro" id="IPR011263">
    <property type="entry name" value="DNA-dir_RNA_pol_RpoA/D/Rpb3"/>
</dbReference>
<dbReference type="PANTHER" id="PTHR14413:SF16">
    <property type="entry name" value="LARGE RIBOSOMAL SUBUNIT PROTEIN BL17M"/>
    <property type="match status" value="1"/>
</dbReference>
<comment type="similarity">
    <text evidence="1">Belongs to the universal ribosomal protein uS13 family.</text>
</comment>
<dbReference type="InterPro" id="IPR001892">
    <property type="entry name" value="Ribosomal_uS13"/>
</dbReference>
<dbReference type="InterPro" id="IPR000456">
    <property type="entry name" value="Ribosomal_bL17"/>
</dbReference>
<evidence type="ECO:0000256" key="5">
    <source>
        <dbReference type="ARBA" id="ARBA00023163"/>
    </source>
</evidence>
<keyword evidence="5" id="KW-0804">Transcription</keyword>
<evidence type="ECO:0000256" key="3">
    <source>
        <dbReference type="ARBA" id="ARBA00022478"/>
    </source>
</evidence>
<dbReference type="GO" id="GO:0006351">
    <property type="term" value="P:DNA-templated transcription"/>
    <property type="evidence" value="ECO:0007669"/>
    <property type="project" value="InterPro"/>
</dbReference>
<dbReference type="Gene3D" id="1.10.8.50">
    <property type="match status" value="1"/>
</dbReference>
<comment type="similarity">
    <text evidence="2 7">Belongs to the bacterial ribosomal protein bL17 family.</text>
</comment>
<proteinExistence type="inferred from homology"/>
<evidence type="ECO:0000313" key="9">
    <source>
        <dbReference type="EMBL" id="CAI2162221.1"/>
    </source>
</evidence>
<dbReference type="GO" id="GO:0055029">
    <property type="term" value="C:nuclear DNA-directed RNA polymerase complex"/>
    <property type="evidence" value="ECO:0007669"/>
    <property type="project" value="UniProtKB-ARBA"/>
</dbReference>
<keyword evidence="4 7" id="KW-0689">Ribosomal protein</keyword>
<dbReference type="Gene3D" id="2.170.120.12">
    <property type="entry name" value="DNA-directed RNA polymerase, insert domain"/>
    <property type="match status" value="1"/>
</dbReference>
<sequence length="497" mass="56525">MVRISNKEIPSNKNVPIGLTSIYGIGRTTAEQIVKNCGINFHTKVKELNENQIKDISQEIKKYTVEENLKEQVSKIIDNQIKLGTYHGLRRERKLPIRGQRTRHNARTAKGHKRLTVANKKKAPTPNVKLQVRGIGSARNPVIEKILEAKSLKVEEIIDATPIPHGGCRPQIINKNNPYSSAFVFHHLLPSMGVTLGNSLRRFLLDYTTGIAIWGVEISDKNGSIRTKLESLEGVDKVTPYLIMKLKEIIFEEKESKKENFILEMDIENKEKKDRIIRAGDFQKINGLEIKNPELELATLSYRQADQQREEIKVEEENIIILDTNYSPIKGGQVNFQVDPVITDLDQKKEEKLILTFNTNGCVKPKKVLQEALEVALNSFSHISKLIDEKKRTKASKVLNNLVADTILYEKIETSLPMAKSLTKLLAKLVGYAKQDTLHSRRMALRYLVNKKHSGVVSKLFTELKNRYQSREGGYSRITKLELRRGDATLMVVFSLV</sequence>
<protein>
    <submittedName>
        <fullName evidence="9">12450_t:CDS:1</fullName>
    </submittedName>
</protein>
<dbReference type="NCBIfam" id="TIGR00059">
    <property type="entry name" value="L17"/>
    <property type="match status" value="1"/>
</dbReference>
<dbReference type="GO" id="GO:0003723">
    <property type="term" value="F:RNA binding"/>
    <property type="evidence" value="ECO:0007669"/>
    <property type="project" value="InterPro"/>
</dbReference>
<dbReference type="Gene3D" id="3.90.1030.10">
    <property type="entry name" value="Ribosomal protein L17"/>
    <property type="match status" value="1"/>
</dbReference>
<dbReference type="AlphaFoldDB" id="A0A9W4SA03"/>
<dbReference type="SUPFAM" id="SSF53137">
    <property type="entry name" value="Translational machinery components"/>
    <property type="match status" value="1"/>
</dbReference>
<dbReference type="Pfam" id="PF01196">
    <property type="entry name" value="Ribosomal_L17"/>
    <property type="match status" value="1"/>
</dbReference>
<dbReference type="GO" id="GO:0046983">
    <property type="term" value="F:protein dimerization activity"/>
    <property type="evidence" value="ECO:0007669"/>
    <property type="project" value="InterPro"/>
</dbReference>
<dbReference type="SUPFAM" id="SSF64263">
    <property type="entry name" value="Prokaryotic ribosomal protein L17"/>
    <property type="match status" value="1"/>
</dbReference>
<dbReference type="InterPro" id="IPR010979">
    <property type="entry name" value="Ribosomal_uS13-like_H2TH"/>
</dbReference>
<dbReference type="FunFam" id="1.10.8.50:FF:000001">
    <property type="entry name" value="30S ribosomal protein S13"/>
    <property type="match status" value="1"/>
</dbReference>
<reference evidence="9" key="1">
    <citation type="submission" date="2022-08" db="EMBL/GenBank/DDBJ databases">
        <authorList>
            <person name="Kallberg Y."/>
            <person name="Tangrot J."/>
            <person name="Rosling A."/>
        </authorList>
    </citation>
    <scope>NUCLEOTIDE SEQUENCE</scope>
    <source>
        <strain evidence="9">Wild A</strain>
    </source>
</reference>
<dbReference type="SUPFAM" id="SSF55257">
    <property type="entry name" value="RBP11-like subunits of RNA polymerase"/>
    <property type="match status" value="1"/>
</dbReference>
<evidence type="ECO:0000259" key="8">
    <source>
        <dbReference type="SMART" id="SM00662"/>
    </source>
</evidence>
<comment type="caution">
    <text evidence="9">The sequence shown here is derived from an EMBL/GenBank/DDBJ whole genome shotgun (WGS) entry which is preliminary data.</text>
</comment>
<evidence type="ECO:0000256" key="1">
    <source>
        <dbReference type="ARBA" id="ARBA00008080"/>
    </source>
</evidence>
<evidence type="ECO:0000256" key="7">
    <source>
        <dbReference type="RuleBase" id="RU000660"/>
    </source>
</evidence>
<dbReference type="Proteomes" id="UP001153678">
    <property type="component" value="Unassembled WGS sequence"/>
</dbReference>
<dbReference type="Pfam" id="PF00416">
    <property type="entry name" value="Ribosomal_S13"/>
    <property type="match status" value="1"/>
</dbReference>
<evidence type="ECO:0000256" key="2">
    <source>
        <dbReference type="ARBA" id="ARBA00008777"/>
    </source>
</evidence>
<dbReference type="PANTHER" id="PTHR14413">
    <property type="entry name" value="RIBOSOMAL PROTEIN L17"/>
    <property type="match status" value="1"/>
</dbReference>
<dbReference type="OrthoDB" id="1654884at2759"/>
<organism evidence="9 10">
    <name type="scientific">Funneliformis geosporum</name>
    <dbReference type="NCBI Taxonomy" id="1117311"/>
    <lineage>
        <taxon>Eukaryota</taxon>
        <taxon>Fungi</taxon>
        <taxon>Fungi incertae sedis</taxon>
        <taxon>Mucoromycota</taxon>
        <taxon>Glomeromycotina</taxon>
        <taxon>Glomeromycetes</taxon>
        <taxon>Glomerales</taxon>
        <taxon>Glomeraceae</taxon>
        <taxon>Funneliformis</taxon>
    </lineage>
</organism>
<dbReference type="InterPro" id="IPR036603">
    <property type="entry name" value="RBP11-like"/>
</dbReference>
<dbReference type="InterPro" id="IPR027437">
    <property type="entry name" value="Rbsml_uS13_C"/>
</dbReference>
<dbReference type="InterPro" id="IPR036643">
    <property type="entry name" value="RNApol_insert_sf"/>
</dbReference>
<name>A0A9W4SA03_9GLOM</name>
<dbReference type="Gene3D" id="3.30.1360.10">
    <property type="entry name" value="RNA polymerase, RBP11-like subunit"/>
    <property type="match status" value="1"/>
</dbReference>
<feature type="domain" description="DNA-directed RNA polymerase RpoA/D/Rpb3-type" evidence="8">
    <location>
        <begin position="180"/>
        <end position="386"/>
    </location>
</feature>
<keyword evidence="10" id="KW-1185">Reference proteome</keyword>
<dbReference type="EMBL" id="CAMKVN010000029">
    <property type="protein sequence ID" value="CAI2162221.1"/>
    <property type="molecule type" value="Genomic_DNA"/>
</dbReference>
<evidence type="ECO:0000313" key="10">
    <source>
        <dbReference type="Proteomes" id="UP001153678"/>
    </source>
</evidence>
<dbReference type="HAMAP" id="MF_01315">
    <property type="entry name" value="Ribosomal_uS13"/>
    <property type="match status" value="1"/>
</dbReference>
<dbReference type="PROSITE" id="PS50159">
    <property type="entry name" value="RIBOSOMAL_S13_2"/>
    <property type="match status" value="1"/>
</dbReference>
<dbReference type="SUPFAM" id="SSF46946">
    <property type="entry name" value="S13-like H2TH domain"/>
    <property type="match status" value="1"/>
</dbReference>
<evidence type="ECO:0000256" key="6">
    <source>
        <dbReference type="ARBA" id="ARBA00023274"/>
    </source>
</evidence>
<keyword evidence="6 7" id="KW-0687">Ribonucleoprotein</keyword>
<dbReference type="GO" id="GO:0022625">
    <property type="term" value="C:cytosolic large ribosomal subunit"/>
    <property type="evidence" value="ECO:0007669"/>
    <property type="project" value="TreeGrafter"/>
</dbReference>
<keyword evidence="3" id="KW-0240">DNA-directed RNA polymerase</keyword>
<evidence type="ECO:0000256" key="4">
    <source>
        <dbReference type="ARBA" id="ARBA00022980"/>
    </source>
</evidence>
<dbReference type="Gene3D" id="4.10.910.10">
    <property type="entry name" value="30s ribosomal protein s13, domain 2"/>
    <property type="match status" value="1"/>
</dbReference>